<keyword evidence="1" id="KW-0472">Membrane</keyword>
<evidence type="ECO:0000259" key="2">
    <source>
        <dbReference type="Pfam" id="PF00487"/>
    </source>
</evidence>
<dbReference type="Pfam" id="PF00487">
    <property type="entry name" value="FA_desaturase"/>
    <property type="match status" value="1"/>
</dbReference>
<accession>M1P3C3</accession>
<feature type="domain" description="Fatty acid desaturase" evidence="2">
    <location>
        <begin position="54"/>
        <end position="313"/>
    </location>
</feature>
<dbReference type="PIRSF" id="PIRSF015921">
    <property type="entry name" value="FA_sphinglp_des"/>
    <property type="match status" value="1"/>
</dbReference>
<feature type="transmembrane region" description="Helical" evidence="1">
    <location>
        <begin position="157"/>
        <end position="179"/>
    </location>
</feature>
<dbReference type="PANTHER" id="PTHR19353">
    <property type="entry name" value="FATTY ACID DESATURASE 2"/>
    <property type="match status" value="1"/>
</dbReference>
<evidence type="ECO:0000256" key="1">
    <source>
        <dbReference type="SAM" id="Phobius"/>
    </source>
</evidence>
<feature type="transmembrane region" description="Helical" evidence="1">
    <location>
        <begin position="34"/>
        <end position="52"/>
    </location>
</feature>
<dbReference type="RefSeq" id="WP_015399610.1">
    <property type="nucleotide sequence ID" value="NC_020302.1"/>
</dbReference>
<proteinExistence type="predicted"/>
<feature type="transmembrane region" description="Helical" evidence="1">
    <location>
        <begin position="58"/>
        <end position="80"/>
    </location>
</feature>
<feature type="transmembrane region" description="Helical" evidence="1">
    <location>
        <begin position="191"/>
        <end position="209"/>
    </location>
</feature>
<gene>
    <name evidence="3" type="ORF">A605_00850</name>
</gene>
<dbReference type="GO" id="GO:0016020">
    <property type="term" value="C:membrane"/>
    <property type="evidence" value="ECO:0007669"/>
    <property type="project" value="TreeGrafter"/>
</dbReference>
<dbReference type="STRING" id="1121362.A605_00850"/>
<feature type="transmembrane region" description="Helical" evidence="1">
    <location>
        <begin position="215"/>
        <end position="234"/>
    </location>
</feature>
<dbReference type="EMBL" id="CP003697">
    <property type="protein sequence ID" value="AGF71186.1"/>
    <property type="molecule type" value="Genomic_DNA"/>
</dbReference>
<keyword evidence="1" id="KW-0812">Transmembrane</keyword>
<dbReference type="Proteomes" id="UP000011723">
    <property type="component" value="Chromosome"/>
</dbReference>
<dbReference type="KEGG" id="chn:A605_00850"/>
<dbReference type="InterPro" id="IPR005804">
    <property type="entry name" value="FA_desaturase_dom"/>
</dbReference>
<feature type="transmembrane region" description="Helical" evidence="1">
    <location>
        <begin position="92"/>
        <end position="110"/>
    </location>
</feature>
<evidence type="ECO:0000313" key="3">
    <source>
        <dbReference type="EMBL" id="AGF71186.1"/>
    </source>
</evidence>
<dbReference type="GO" id="GO:0008610">
    <property type="term" value="P:lipid biosynthetic process"/>
    <property type="evidence" value="ECO:0007669"/>
    <property type="project" value="UniProtKB-ARBA"/>
</dbReference>
<dbReference type="PATRIC" id="fig|1121362.3.peg.161"/>
<dbReference type="CDD" id="cd03506">
    <property type="entry name" value="Delta6-FADS-like"/>
    <property type="match status" value="1"/>
</dbReference>
<dbReference type="GO" id="GO:0016717">
    <property type="term" value="F:oxidoreductase activity, acting on paired donors, with oxidation of a pair of donors resulting in the reduction of molecular oxygen to two molecules of water"/>
    <property type="evidence" value="ECO:0007669"/>
    <property type="project" value="TreeGrafter"/>
</dbReference>
<sequence length="347" mass="39923">MRANPYVESFLELSARVHDAGLMRRRYGFYWTRILFWTLSTVAILTAVALLGDSWWQLILAALLGVVMSQLGFLSHEAAHQEIFRSRGWNEWTARVLGGLFTGLSYGWWVDKHGRHHAHPNKERSDPDVTSKVVALTPENADRRTGLWARLTRYQGYYFLPLLLFEGFSLHIASARNVLTAKQIRHRWVEILFIGIRLIGYPVFLFLVLPFGLALAFIVVQVIVFGFLLGGAFATNHIGMPTVPHDAKIDFLRRQVRMSRNIRGGRLVHFLMGGLQYQVEHHLFPKTPRPNLPALQQLVREHCARHDIHYTETTLRGAYGTIIAYLNQVGLRNRNLYTCPLVRRYRG</sequence>
<protein>
    <submittedName>
        <fullName evidence="3">Fatty acid desaturase</fullName>
    </submittedName>
</protein>
<dbReference type="PANTHER" id="PTHR19353:SF19">
    <property type="entry name" value="DELTA(5) FATTY ACID DESATURASE C-RELATED"/>
    <property type="match status" value="1"/>
</dbReference>
<dbReference type="eggNOG" id="COG3239">
    <property type="taxonomic scope" value="Bacteria"/>
</dbReference>
<organism evidence="3 4">
    <name type="scientific">Corynebacterium halotolerans YIM 70093 = DSM 44683</name>
    <dbReference type="NCBI Taxonomy" id="1121362"/>
    <lineage>
        <taxon>Bacteria</taxon>
        <taxon>Bacillati</taxon>
        <taxon>Actinomycetota</taxon>
        <taxon>Actinomycetes</taxon>
        <taxon>Mycobacteriales</taxon>
        <taxon>Corynebacteriaceae</taxon>
        <taxon>Corynebacterium</taxon>
    </lineage>
</organism>
<dbReference type="AlphaFoldDB" id="M1P3C3"/>
<keyword evidence="1" id="KW-1133">Transmembrane helix</keyword>
<evidence type="ECO:0000313" key="4">
    <source>
        <dbReference type="Proteomes" id="UP000011723"/>
    </source>
</evidence>
<keyword evidence="4" id="KW-1185">Reference proteome</keyword>
<reference evidence="3 4" key="1">
    <citation type="journal article" date="2012" name="Stand. Genomic Sci.">
        <title>Genome sequence of the halotolerant bacterium Corynebacterium halotolerans type strain YIM 70093(T) (= DSM 44683(T)).</title>
        <authorList>
            <person name="Ruckert C."/>
            <person name="Albersmeier A."/>
            <person name="Al-Dilaimi A."/>
            <person name="Niehaus K."/>
            <person name="Szczepanowski R."/>
            <person name="Kalinowski J."/>
        </authorList>
    </citation>
    <scope>NUCLEOTIDE SEQUENCE [LARGE SCALE GENOMIC DNA]</scope>
    <source>
        <strain evidence="3">YIM 70093</strain>
    </source>
</reference>
<dbReference type="HOGENOM" id="CLU_016265_1_0_11"/>
<name>M1P3C3_9CORY</name>
<dbReference type="InterPro" id="IPR012171">
    <property type="entry name" value="Fatty_acid_desaturase"/>
</dbReference>